<dbReference type="InterPro" id="IPR002523">
    <property type="entry name" value="MgTranspt_CorA/ZnTranspt_ZntB"/>
</dbReference>
<dbReference type="Gene3D" id="1.20.58.340">
    <property type="entry name" value="Magnesium transport protein CorA, transmembrane region"/>
    <property type="match status" value="2"/>
</dbReference>
<dbReference type="GO" id="GO:0005886">
    <property type="term" value="C:plasma membrane"/>
    <property type="evidence" value="ECO:0007669"/>
    <property type="project" value="UniProtKB-SubCell"/>
</dbReference>
<keyword evidence="6 14" id="KW-0812">Transmembrane</keyword>
<evidence type="ECO:0000313" key="16">
    <source>
        <dbReference type="Proteomes" id="UP000294963"/>
    </source>
</evidence>
<evidence type="ECO:0000256" key="8">
    <source>
        <dbReference type="ARBA" id="ARBA00022842"/>
    </source>
</evidence>
<evidence type="ECO:0000256" key="7">
    <source>
        <dbReference type="ARBA" id="ARBA00022833"/>
    </source>
</evidence>
<evidence type="ECO:0000256" key="10">
    <source>
        <dbReference type="ARBA" id="ARBA00023065"/>
    </source>
</evidence>
<evidence type="ECO:0000256" key="4">
    <source>
        <dbReference type="ARBA" id="ARBA00022475"/>
    </source>
</evidence>
<dbReference type="GO" id="GO:0015095">
    <property type="term" value="F:magnesium ion transmembrane transporter activity"/>
    <property type="evidence" value="ECO:0007669"/>
    <property type="project" value="TreeGrafter"/>
</dbReference>
<keyword evidence="16" id="KW-1185">Reference proteome</keyword>
<dbReference type="InterPro" id="IPR045861">
    <property type="entry name" value="CorA_cytoplasmic_dom"/>
</dbReference>
<reference evidence="15 16" key="1">
    <citation type="submission" date="2019-03" db="EMBL/GenBank/DDBJ databases">
        <title>Genomic analyses of the natural microbiome of Caenorhabditis elegans.</title>
        <authorList>
            <person name="Samuel B."/>
        </authorList>
    </citation>
    <scope>NUCLEOTIDE SEQUENCE [LARGE SCALE GENOMIC DNA]</scope>
    <source>
        <strain evidence="15 16">JUb89</strain>
    </source>
</reference>
<sequence length="426" mass="49988">MRTFLWHDATEPITTILLIMQSYYFYQLNAERLNYIQKTADPEQNAEFIWVDCSREDLLNRADDWQQEIQQLTGLCLNEYHIRDILNLEHPSAFDTLEDYDLLIFRKLITPDDQIAVGEHATEKHESLFGLATTPMSFIITPRVLISVRETGNSSIESYIARIETVVARAVEDQNKPRKMASSPIDLALRMLSSMVDGYQDIRVHLTKRVEFWQESLLQGHRRFNKWHQLLQENMAFQQIENLCEEQIDAIQELSNEIVDNYQHVKAKKNPERQDIVLVRINDLSNHIQRIQKHTARFRSAIQAAIELHFSAISNQTNENMRILAIITAIFAPLTLLTGIYGMNFEFIPGLKSQHGFWIMLALMLLTTLLLLYYFYRRHLVGRGERSVIDLLAQQHQDQRVNLFWFMDYEPIKNTIKEVSKMTKFK</sequence>
<comment type="catalytic activity">
    <reaction evidence="12">
        <text>Mg(2+)(in) = Mg(2+)(out)</text>
        <dbReference type="Rhea" id="RHEA:29827"/>
        <dbReference type="ChEBI" id="CHEBI:18420"/>
    </reaction>
</comment>
<comment type="similarity">
    <text evidence="2">Belongs to the CorA metal ion transporter (MIT) (TC 1.A.35) family.</text>
</comment>
<gene>
    <name evidence="15" type="ORF">EC844_101199</name>
</gene>
<dbReference type="Gene3D" id="3.30.460.20">
    <property type="entry name" value="CorA soluble domain-like"/>
    <property type="match status" value="1"/>
</dbReference>
<evidence type="ECO:0000256" key="9">
    <source>
        <dbReference type="ARBA" id="ARBA00022989"/>
    </source>
</evidence>
<keyword evidence="9 14" id="KW-1133">Transmembrane helix</keyword>
<dbReference type="EMBL" id="SLVJ01000001">
    <property type="protein sequence ID" value="TCM70925.1"/>
    <property type="molecule type" value="Genomic_DNA"/>
</dbReference>
<protein>
    <submittedName>
        <fullName evidence="15">Mg2+ and Co2+ transporter CorA</fullName>
    </submittedName>
</protein>
<evidence type="ECO:0000256" key="3">
    <source>
        <dbReference type="ARBA" id="ARBA00022448"/>
    </source>
</evidence>
<evidence type="ECO:0000256" key="11">
    <source>
        <dbReference type="ARBA" id="ARBA00023136"/>
    </source>
</evidence>
<evidence type="ECO:0000256" key="13">
    <source>
        <dbReference type="ARBA" id="ARBA00045497"/>
    </source>
</evidence>
<evidence type="ECO:0000313" key="15">
    <source>
        <dbReference type="EMBL" id="TCM70925.1"/>
    </source>
</evidence>
<dbReference type="AlphaFoldDB" id="A0A4R1Y726"/>
<dbReference type="FunFam" id="1.20.58.340:FF:000004">
    <property type="entry name" value="Magnesium transport protein CorA"/>
    <property type="match status" value="1"/>
</dbReference>
<proteinExistence type="inferred from homology"/>
<keyword evidence="3" id="KW-0813">Transport</keyword>
<evidence type="ECO:0000256" key="5">
    <source>
        <dbReference type="ARBA" id="ARBA00022519"/>
    </source>
</evidence>
<keyword evidence="10" id="KW-0406">Ion transport</keyword>
<dbReference type="Pfam" id="PF01544">
    <property type="entry name" value="CorA"/>
    <property type="match status" value="1"/>
</dbReference>
<feature type="transmembrane region" description="Helical" evidence="14">
    <location>
        <begin position="355"/>
        <end position="376"/>
    </location>
</feature>
<keyword evidence="5" id="KW-0997">Cell inner membrane</keyword>
<evidence type="ECO:0000256" key="14">
    <source>
        <dbReference type="SAM" id="Phobius"/>
    </source>
</evidence>
<organism evidence="15 16">
    <name type="scientific">Acinetobacter calcoaceticus</name>
    <dbReference type="NCBI Taxonomy" id="471"/>
    <lineage>
        <taxon>Bacteria</taxon>
        <taxon>Pseudomonadati</taxon>
        <taxon>Pseudomonadota</taxon>
        <taxon>Gammaproteobacteria</taxon>
        <taxon>Moraxellales</taxon>
        <taxon>Moraxellaceae</taxon>
        <taxon>Acinetobacter</taxon>
        <taxon>Acinetobacter calcoaceticus/baumannii complex</taxon>
    </lineage>
</organism>
<dbReference type="GO" id="GO:0050897">
    <property type="term" value="F:cobalt ion binding"/>
    <property type="evidence" value="ECO:0007669"/>
    <property type="project" value="TreeGrafter"/>
</dbReference>
<dbReference type="SUPFAM" id="SSF144083">
    <property type="entry name" value="Magnesium transport protein CorA, transmembrane region"/>
    <property type="match status" value="1"/>
</dbReference>
<dbReference type="GO" id="GO:0000287">
    <property type="term" value="F:magnesium ion binding"/>
    <property type="evidence" value="ECO:0007669"/>
    <property type="project" value="TreeGrafter"/>
</dbReference>
<evidence type="ECO:0000256" key="12">
    <source>
        <dbReference type="ARBA" id="ARBA00034269"/>
    </source>
</evidence>
<feature type="transmembrane region" description="Helical" evidence="14">
    <location>
        <begin position="323"/>
        <end position="343"/>
    </location>
</feature>
<dbReference type="SUPFAM" id="SSF143865">
    <property type="entry name" value="CorA soluble domain-like"/>
    <property type="match status" value="1"/>
</dbReference>
<evidence type="ECO:0000256" key="2">
    <source>
        <dbReference type="ARBA" id="ARBA00009765"/>
    </source>
</evidence>
<dbReference type="PANTHER" id="PTHR46494">
    <property type="entry name" value="CORA FAMILY METAL ION TRANSPORTER (EUROFUNG)"/>
    <property type="match status" value="1"/>
</dbReference>
<evidence type="ECO:0000256" key="6">
    <source>
        <dbReference type="ARBA" id="ARBA00022692"/>
    </source>
</evidence>
<keyword evidence="8" id="KW-0460">Magnesium</keyword>
<accession>A0A4R1Y726</accession>
<dbReference type="InterPro" id="IPR045863">
    <property type="entry name" value="CorA_TM1_TM2"/>
</dbReference>
<dbReference type="Proteomes" id="UP000294963">
    <property type="component" value="Unassembled WGS sequence"/>
</dbReference>
<name>A0A4R1Y726_ACICA</name>
<comment type="subcellular location">
    <subcellularLocation>
        <location evidence="1">Cell membrane</location>
        <topology evidence="1">Multi-pass membrane protein</topology>
    </subcellularLocation>
</comment>
<comment type="caution">
    <text evidence="15">The sequence shown here is derived from an EMBL/GenBank/DDBJ whole genome shotgun (WGS) entry which is preliminary data.</text>
</comment>
<comment type="function">
    <text evidence="13">Mediates influx of magnesium ions. Alternates between open and closed states. Activated by low cytoplasmic Mg(2+) levels. Inactive when cytoplasmic Mg(2+) levels are high.</text>
</comment>
<keyword evidence="11 14" id="KW-0472">Membrane</keyword>
<evidence type="ECO:0000256" key="1">
    <source>
        <dbReference type="ARBA" id="ARBA00004651"/>
    </source>
</evidence>
<keyword evidence="7" id="KW-0862">Zinc</keyword>
<dbReference type="CDD" id="cd12822">
    <property type="entry name" value="TmCorA-like"/>
    <property type="match status" value="1"/>
</dbReference>
<dbReference type="PANTHER" id="PTHR46494:SF3">
    <property type="entry name" value="ZINC TRANSPORT PROTEIN ZNTB"/>
    <property type="match status" value="1"/>
</dbReference>
<keyword evidence="4" id="KW-1003">Cell membrane</keyword>
<dbReference type="GO" id="GO:0015087">
    <property type="term" value="F:cobalt ion transmembrane transporter activity"/>
    <property type="evidence" value="ECO:0007669"/>
    <property type="project" value="TreeGrafter"/>
</dbReference>